<name>A0A1H7T6T9_9HYPH</name>
<dbReference type="RefSeq" id="WP_091836836.1">
    <property type="nucleotide sequence ID" value="NZ_FOAN01000005.1"/>
</dbReference>
<comment type="catalytic activity">
    <reaction evidence="1">
        <text>beta-D-ribopyranose = beta-D-ribofuranose</text>
        <dbReference type="Rhea" id="RHEA:25432"/>
        <dbReference type="ChEBI" id="CHEBI:27476"/>
        <dbReference type="ChEBI" id="CHEBI:47002"/>
        <dbReference type="EC" id="5.4.99.62"/>
    </reaction>
</comment>
<evidence type="ECO:0000313" key="4">
    <source>
        <dbReference type="EMBL" id="SEL80600.1"/>
    </source>
</evidence>
<reference evidence="5" key="1">
    <citation type="submission" date="2016-10" db="EMBL/GenBank/DDBJ databases">
        <authorList>
            <person name="Varghese N."/>
            <person name="Submissions S."/>
        </authorList>
    </citation>
    <scope>NUCLEOTIDE SEQUENCE [LARGE SCALE GENOMIC DNA]</scope>
    <source>
        <strain evidence="5">LMG 26383,CCUG 61248,R- 45681</strain>
    </source>
</reference>
<dbReference type="InterPro" id="IPR007721">
    <property type="entry name" value="RbsD_FucU"/>
</dbReference>
<protein>
    <submittedName>
        <fullName evidence="4">L-fucose mutarotase</fullName>
    </submittedName>
</protein>
<proteinExistence type="predicted"/>
<dbReference type="Pfam" id="PF05025">
    <property type="entry name" value="RbsD_FucU"/>
    <property type="match status" value="1"/>
</dbReference>
<evidence type="ECO:0000256" key="1">
    <source>
        <dbReference type="ARBA" id="ARBA00000223"/>
    </source>
</evidence>
<organism evidence="4 5">
    <name type="scientific">Bosea lupini</name>
    <dbReference type="NCBI Taxonomy" id="1036779"/>
    <lineage>
        <taxon>Bacteria</taxon>
        <taxon>Pseudomonadati</taxon>
        <taxon>Pseudomonadota</taxon>
        <taxon>Alphaproteobacteria</taxon>
        <taxon>Hyphomicrobiales</taxon>
        <taxon>Boseaceae</taxon>
        <taxon>Bosea</taxon>
    </lineage>
</organism>
<evidence type="ECO:0000313" key="5">
    <source>
        <dbReference type="Proteomes" id="UP000199664"/>
    </source>
</evidence>
<dbReference type="GO" id="GO:0062193">
    <property type="term" value="F:D-ribose pyranase activity"/>
    <property type="evidence" value="ECO:0007669"/>
    <property type="project" value="UniProtKB-EC"/>
</dbReference>
<dbReference type="AlphaFoldDB" id="A0A1H7T6T9"/>
<dbReference type="InterPro" id="IPR050443">
    <property type="entry name" value="RbsD/FucU_mutarotase"/>
</dbReference>
<dbReference type="Gene3D" id="3.40.1650.10">
    <property type="entry name" value="RbsD-like domain"/>
    <property type="match status" value="1"/>
</dbReference>
<dbReference type="OrthoDB" id="7947972at2"/>
<evidence type="ECO:0000256" key="3">
    <source>
        <dbReference type="ARBA" id="ARBA00036324"/>
    </source>
</evidence>
<dbReference type="GO" id="GO:0036373">
    <property type="term" value="F:L-fucose mutarotase activity"/>
    <property type="evidence" value="ECO:0007669"/>
    <property type="project" value="UniProtKB-EC"/>
</dbReference>
<dbReference type="PANTHER" id="PTHR31690">
    <property type="entry name" value="FUCOSE MUTAROTASE"/>
    <property type="match status" value="1"/>
</dbReference>
<gene>
    <name evidence="4" type="ORF">SAMN04515666_105379</name>
</gene>
<dbReference type="PANTHER" id="PTHR31690:SF4">
    <property type="entry name" value="FUCOSE MUTAROTASE"/>
    <property type="match status" value="1"/>
</dbReference>
<dbReference type="SUPFAM" id="SSF102546">
    <property type="entry name" value="RbsD-like"/>
    <property type="match status" value="1"/>
</dbReference>
<accession>A0A1H7T6T9</accession>
<comment type="catalytic activity">
    <reaction evidence="3">
        <text>alpha-L-fucose = beta-L-fucose</text>
        <dbReference type="Rhea" id="RHEA:25580"/>
        <dbReference type="ChEBI" id="CHEBI:42548"/>
        <dbReference type="ChEBI" id="CHEBI:42589"/>
        <dbReference type="EC" id="5.1.3.29"/>
    </reaction>
</comment>
<dbReference type="GO" id="GO:0042806">
    <property type="term" value="F:fucose binding"/>
    <property type="evidence" value="ECO:0007669"/>
    <property type="project" value="TreeGrafter"/>
</dbReference>
<dbReference type="EMBL" id="FOAN01000005">
    <property type="protein sequence ID" value="SEL80600.1"/>
    <property type="molecule type" value="Genomic_DNA"/>
</dbReference>
<dbReference type="InterPro" id="IPR023750">
    <property type="entry name" value="RbsD-like_sf"/>
</dbReference>
<dbReference type="GO" id="GO:0006004">
    <property type="term" value="P:fucose metabolic process"/>
    <property type="evidence" value="ECO:0007669"/>
    <property type="project" value="TreeGrafter"/>
</dbReference>
<sequence length="147" mass="15824">MLKGITPLLGPEVLAFLRAMGHGDEIAIVDANYPADAHARRLVRMDGHEAPVILDAVLSLMPLDAAVDGAAFRPCAFGDCERREPVFAEFEAAIARREPGFRLTPIAGEPFYDRVRAAYAVIASGERRLYGNIILRKGVIATPGAAP</sequence>
<keyword evidence="5" id="KW-1185">Reference proteome</keyword>
<evidence type="ECO:0000256" key="2">
    <source>
        <dbReference type="ARBA" id="ARBA00023235"/>
    </source>
</evidence>
<keyword evidence="2" id="KW-0413">Isomerase</keyword>
<dbReference type="STRING" id="1036779.SAMN04515666_105379"/>
<dbReference type="Proteomes" id="UP000199664">
    <property type="component" value="Unassembled WGS sequence"/>
</dbReference>